<protein>
    <submittedName>
        <fullName evidence="10">Sodium-and chloride-dependent neutral and basic amino acid transporter B(0+)-like</fullName>
    </submittedName>
</protein>
<reference evidence="10 11" key="1">
    <citation type="submission" date="2017-03" db="EMBL/GenBank/DDBJ databases">
        <title>Genome of the blue death feigning beetle - Asbolus verrucosus.</title>
        <authorList>
            <person name="Rider S.D."/>
        </authorList>
    </citation>
    <scope>NUCLEOTIDE SEQUENCE [LARGE SCALE GENOMIC DNA]</scope>
    <source>
        <strain evidence="10">Butters</strain>
        <tissue evidence="10">Head and leg muscle</tissue>
    </source>
</reference>
<comment type="caution">
    <text evidence="10">The sequence shown here is derived from an EMBL/GenBank/DDBJ whole genome shotgun (WGS) entry which is preliminary data.</text>
</comment>
<evidence type="ECO:0000256" key="2">
    <source>
        <dbReference type="ARBA" id="ARBA00006459"/>
    </source>
</evidence>
<keyword evidence="8" id="KW-0915">Sodium</keyword>
<feature type="transmembrane region" description="Helical" evidence="9">
    <location>
        <begin position="211"/>
        <end position="229"/>
    </location>
</feature>
<dbReference type="EMBL" id="QDEB01001527">
    <property type="protein sequence ID" value="RZC43165.1"/>
    <property type="molecule type" value="Genomic_DNA"/>
</dbReference>
<dbReference type="GO" id="GO:0089718">
    <property type="term" value="P:amino acid import across plasma membrane"/>
    <property type="evidence" value="ECO:0007669"/>
    <property type="project" value="TreeGrafter"/>
</dbReference>
<evidence type="ECO:0000256" key="7">
    <source>
        <dbReference type="ARBA" id="ARBA00023136"/>
    </source>
</evidence>
<evidence type="ECO:0000313" key="10">
    <source>
        <dbReference type="EMBL" id="RZC43165.1"/>
    </source>
</evidence>
<evidence type="ECO:0000256" key="4">
    <source>
        <dbReference type="ARBA" id="ARBA00022692"/>
    </source>
</evidence>
<accession>A0A482WDQ9</accession>
<dbReference type="AlphaFoldDB" id="A0A482WDQ9"/>
<keyword evidence="7 9" id="KW-0472">Membrane</keyword>
<dbReference type="PANTHER" id="PTHR11616:SF236">
    <property type="entry name" value="TRANSPORTER"/>
    <property type="match status" value="1"/>
</dbReference>
<dbReference type="Proteomes" id="UP000292052">
    <property type="component" value="Unassembled WGS sequence"/>
</dbReference>
<dbReference type="GO" id="GO:0015179">
    <property type="term" value="F:L-amino acid transmembrane transporter activity"/>
    <property type="evidence" value="ECO:0007669"/>
    <property type="project" value="TreeGrafter"/>
</dbReference>
<dbReference type="PANTHER" id="PTHR11616">
    <property type="entry name" value="SODIUM/CHLORIDE DEPENDENT TRANSPORTER"/>
    <property type="match status" value="1"/>
</dbReference>
<feature type="transmembrane region" description="Helical" evidence="9">
    <location>
        <begin position="116"/>
        <end position="137"/>
    </location>
</feature>
<evidence type="ECO:0000256" key="5">
    <source>
        <dbReference type="ARBA" id="ARBA00022847"/>
    </source>
</evidence>
<dbReference type="InterPro" id="IPR037272">
    <property type="entry name" value="SNS_sf"/>
</dbReference>
<name>A0A482WDQ9_ASBVE</name>
<comment type="similarity">
    <text evidence="2">Belongs to the sodium:neurotransmitter symporter (SNF) (TC 2.A.22) family.</text>
</comment>
<evidence type="ECO:0000256" key="9">
    <source>
        <dbReference type="SAM" id="Phobius"/>
    </source>
</evidence>
<sequence length="437" mass="50449">ETVMEQDRATEKDFMKTTVRDVETTAPTTKPAFREPEYLRLHWRNRLVYLVAFISFSLSLNNAYYFPLNVYRYGDKFFVPYTISTIVVGYPLHVLQVSMGQYSQRGIVWVWESAPLVGGIGFAMLIACVIMSMYYNIFAAYSLIYFAHCFNRALPWSRCTNISSDGEICHERIWCAVTNGTLPAKHYFYNHILNTPQKYPPEVWELGSVKWWLVLAMFFSWFVIYIATLRSARNSDRGLELAYKGIWNVNYLNIEMWTVAAMQVALELGLCHGIPLVYGSYCHFRTVMCDFDGFPWDLLHSSFGIIYIIYSDIFAPLKGSNLWCMVFFFMLFCIIIGTQIAITEAIMTVLYDNFIKLSEYRSCFIMNASSLGGVIYYKKYVTTAWFYGLHIVFSKTRVLEVHQILGGSTVMRAKEKKDTLQKITTLHTFGGGNKTIS</sequence>
<proteinExistence type="inferred from homology"/>
<feature type="non-terminal residue" evidence="10">
    <location>
        <position position="1"/>
    </location>
</feature>
<gene>
    <name evidence="10" type="ORF">BDFB_012272</name>
</gene>
<comment type="subcellular location">
    <subcellularLocation>
        <location evidence="1">Membrane</location>
        <topology evidence="1">Multi-pass membrane protein</topology>
    </subcellularLocation>
</comment>
<keyword evidence="8" id="KW-0479">Metal-binding</keyword>
<keyword evidence="6 9" id="KW-1133">Transmembrane helix</keyword>
<feature type="transmembrane region" description="Helical" evidence="9">
    <location>
        <begin position="47"/>
        <end position="66"/>
    </location>
</feature>
<dbReference type="SUPFAM" id="SSF161070">
    <property type="entry name" value="SNF-like"/>
    <property type="match status" value="1"/>
</dbReference>
<dbReference type="GO" id="GO:0046872">
    <property type="term" value="F:metal ion binding"/>
    <property type="evidence" value="ECO:0007669"/>
    <property type="project" value="UniProtKB-KW"/>
</dbReference>
<evidence type="ECO:0000256" key="6">
    <source>
        <dbReference type="ARBA" id="ARBA00022989"/>
    </source>
</evidence>
<keyword evidence="4 9" id="KW-0812">Transmembrane</keyword>
<dbReference type="GO" id="GO:0015187">
    <property type="term" value="F:glycine transmembrane transporter activity"/>
    <property type="evidence" value="ECO:0007669"/>
    <property type="project" value="TreeGrafter"/>
</dbReference>
<dbReference type="PRINTS" id="PR00176">
    <property type="entry name" value="NANEUSMPORT"/>
</dbReference>
<evidence type="ECO:0000256" key="8">
    <source>
        <dbReference type="PIRSR" id="PIRSR600175-1"/>
    </source>
</evidence>
<dbReference type="InterPro" id="IPR000175">
    <property type="entry name" value="Na/ntran_symport"/>
</dbReference>
<dbReference type="GO" id="GO:0005886">
    <property type="term" value="C:plasma membrane"/>
    <property type="evidence" value="ECO:0007669"/>
    <property type="project" value="TreeGrafter"/>
</dbReference>
<feature type="transmembrane region" description="Helical" evidence="9">
    <location>
        <begin position="298"/>
        <end position="315"/>
    </location>
</feature>
<dbReference type="Pfam" id="PF00209">
    <property type="entry name" value="SNF"/>
    <property type="match status" value="2"/>
</dbReference>
<evidence type="ECO:0000313" key="11">
    <source>
        <dbReference type="Proteomes" id="UP000292052"/>
    </source>
</evidence>
<feature type="transmembrane region" description="Helical" evidence="9">
    <location>
        <begin position="78"/>
        <end position="95"/>
    </location>
</feature>
<dbReference type="GO" id="GO:0005283">
    <property type="term" value="F:amino acid:sodium symporter activity"/>
    <property type="evidence" value="ECO:0007669"/>
    <property type="project" value="TreeGrafter"/>
</dbReference>
<keyword evidence="5" id="KW-0769">Symport</keyword>
<feature type="transmembrane region" description="Helical" evidence="9">
    <location>
        <begin position="322"/>
        <end position="342"/>
    </location>
</feature>
<feature type="transmembrane region" description="Helical" evidence="9">
    <location>
        <begin position="250"/>
        <end position="278"/>
    </location>
</feature>
<feature type="binding site" evidence="8">
    <location>
        <position position="62"/>
    </location>
    <ligand>
        <name>Na(+)</name>
        <dbReference type="ChEBI" id="CHEBI:29101"/>
        <label>1</label>
    </ligand>
</feature>
<organism evidence="10 11">
    <name type="scientific">Asbolus verrucosus</name>
    <name type="common">Desert ironclad beetle</name>
    <dbReference type="NCBI Taxonomy" id="1661398"/>
    <lineage>
        <taxon>Eukaryota</taxon>
        <taxon>Metazoa</taxon>
        <taxon>Ecdysozoa</taxon>
        <taxon>Arthropoda</taxon>
        <taxon>Hexapoda</taxon>
        <taxon>Insecta</taxon>
        <taxon>Pterygota</taxon>
        <taxon>Neoptera</taxon>
        <taxon>Endopterygota</taxon>
        <taxon>Coleoptera</taxon>
        <taxon>Polyphaga</taxon>
        <taxon>Cucujiformia</taxon>
        <taxon>Tenebrionidae</taxon>
        <taxon>Pimeliinae</taxon>
        <taxon>Asbolus</taxon>
    </lineage>
</organism>
<dbReference type="STRING" id="1661398.A0A482WDQ9"/>
<dbReference type="OrthoDB" id="6581954at2759"/>
<evidence type="ECO:0000256" key="3">
    <source>
        <dbReference type="ARBA" id="ARBA00022448"/>
    </source>
</evidence>
<evidence type="ECO:0000256" key="1">
    <source>
        <dbReference type="ARBA" id="ARBA00004141"/>
    </source>
</evidence>
<keyword evidence="3" id="KW-0813">Transport</keyword>
<keyword evidence="11" id="KW-1185">Reference proteome</keyword>
<dbReference type="PROSITE" id="PS50267">
    <property type="entry name" value="NA_NEUROTRAN_SYMP_3"/>
    <property type="match status" value="1"/>
</dbReference>